<feature type="transmembrane region" description="Helical" evidence="9">
    <location>
        <begin position="705"/>
        <end position="726"/>
    </location>
</feature>
<name>A0ABR3SHD8_9PEZI</name>
<feature type="transmembrane region" description="Helical" evidence="9">
    <location>
        <begin position="514"/>
        <end position="535"/>
    </location>
</feature>
<comment type="caution">
    <text evidence="11">The sequence shown here is derived from an EMBL/GenBank/DDBJ whole genome shotgun (WGS) entry which is preliminary data.</text>
</comment>
<dbReference type="SUPFAM" id="SSF53474">
    <property type="entry name" value="alpha/beta-Hydrolases"/>
    <property type="match status" value="1"/>
</dbReference>
<keyword evidence="7 9" id="KW-1133">Transmembrane helix</keyword>
<protein>
    <recommendedName>
        <fullName evidence="10">ABC transporter domain-containing protein</fullName>
    </recommendedName>
</protein>
<evidence type="ECO:0000259" key="10">
    <source>
        <dbReference type="PROSITE" id="PS50893"/>
    </source>
</evidence>
<dbReference type="EMBL" id="JAJVDC020000158">
    <property type="protein sequence ID" value="KAL1621042.1"/>
    <property type="molecule type" value="Genomic_DNA"/>
</dbReference>
<dbReference type="Proteomes" id="UP001521116">
    <property type="component" value="Unassembled WGS sequence"/>
</dbReference>
<dbReference type="SUPFAM" id="SSF52540">
    <property type="entry name" value="P-loop containing nucleoside triphosphate hydrolases"/>
    <property type="match status" value="2"/>
</dbReference>
<proteinExistence type="inferred from homology"/>
<reference evidence="11 12" key="1">
    <citation type="submission" date="2024-02" db="EMBL/GenBank/DDBJ databases">
        <title>De novo assembly and annotation of 12 fungi associated with fruit tree decline syndrome in Ontario, Canada.</title>
        <authorList>
            <person name="Sulman M."/>
            <person name="Ellouze W."/>
            <person name="Ilyukhin E."/>
        </authorList>
    </citation>
    <scope>NUCLEOTIDE SEQUENCE [LARGE SCALE GENOMIC DNA]</scope>
    <source>
        <strain evidence="11 12">M1-105</strain>
    </source>
</reference>
<dbReference type="InterPro" id="IPR003593">
    <property type="entry name" value="AAA+_ATPase"/>
</dbReference>
<dbReference type="SMART" id="SM00382">
    <property type="entry name" value="AAA"/>
    <property type="match status" value="1"/>
</dbReference>
<dbReference type="Gene3D" id="3.40.50.300">
    <property type="entry name" value="P-loop containing nucleotide triphosphate hydrolases"/>
    <property type="match status" value="2"/>
</dbReference>
<dbReference type="CDD" id="cd03233">
    <property type="entry name" value="ABCG_PDR_domain1"/>
    <property type="match status" value="1"/>
</dbReference>
<feature type="domain" description="ABC transporter" evidence="10">
    <location>
        <begin position="784"/>
        <end position="1018"/>
    </location>
</feature>
<organism evidence="11 12">
    <name type="scientific">Neofusicoccum ribis</name>
    <dbReference type="NCBI Taxonomy" id="45134"/>
    <lineage>
        <taxon>Eukaryota</taxon>
        <taxon>Fungi</taxon>
        <taxon>Dikarya</taxon>
        <taxon>Ascomycota</taxon>
        <taxon>Pezizomycotina</taxon>
        <taxon>Dothideomycetes</taxon>
        <taxon>Dothideomycetes incertae sedis</taxon>
        <taxon>Botryosphaeriales</taxon>
        <taxon>Botryosphaeriaceae</taxon>
        <taxon>Neofusicoccum</taxon>
    </lineage>
</organism>
<evidence type="ECO:0000256" key="5">
    <source>
        <dbReference type="ARBA" id="ARBA00022741"/>
    </source>
</evidence>
<keyword evidence="5" id="KW-0547">Nucleotide-binding</keyword>
<evidence type="ECO:0000256" key="8">
    <source>
        <dbReference type="ARBA" id="ARBA00023136"/>
    </source>
</evidence>
<dbReference type="Pfam" id="PF00005">
    <property type="entry name" value="ABC_tran"/>
    <property type="match status" value="2"/>
</dbReference>
<dbReference type="PROSITE" id="PS00211">
    <property type="entry name" value="ABC_TRANSPORTER_1"/>
    <property type="match status" value="1"/>
</dbReference>
<dbReference type="PANTHER" id="PTHR19241">
    <property type="entry name" value="ATP-BINDING CASSETTE TRANSPORTER"/>
    <property type="match status" value="1"/>
</dbReference>
<dbReference type="InterPro" id="IPR043926">
    <property type="entry name" value="ABCG_dom"/>
</dbReference>
<dbReference type="InterPro" id="IPR013525">
    <property type="entry name" value="ABC2_TM"/>
</dbReference>
<keyword evidence="12" id="KW-1185">Reference proteome</keyword>
<gene>
    <name evidence="11" type="ORF">SLS56_009405</name>
</gene>
<dbReference type="Pfam" id="PF06422">
    <property type="entry name" value="PDR_CDR"/>
    <property type="match status" value="2"/>
</dbReference>
<feature type="domain" description="ABC transporter" evidence="10">
    <location>
        <begin position="121"/>
        <end position="371"/>
    </location>
</feature>
<evidence type="ECO:0000256" key="7">
    <source>
        <dbReference type="ARBA" id="ARBA00022989"/>
    </source>
</evidence>
<keyword evidence="8 9" id="KW-0472">Membrane</keyword>
<dbReference type="InterPro" id="IPR010929">
    <property type="entry name" value="PDR_CDR_ABC"/>
</dbReference>
<feature type="transmembrane region" description="Helical" evidence="9">
    <location>
        <begin position="1120"/>
        <end position="1143"/>
    </location>
</feature>
<dbReference type="PROSITE" id="PS50893">
    <property type="entry name" value="ABC_TRANSPORTER_2"/>
    <property type="match status" value="2"/>
</dbReference>
<feature type="transmembrane region" description="Helical" evidence="9">
    <location>
        <begin position="1355"/>
        <end position="1374"/>
    </location>
</feature>
<dbReference type="Gene3D" id="3.40.50.1820">
    <property type="entry name" value="alpha/beta hydrolase"/>
    <property type="match status" value="1"/>
</dbReference>
<feature type="transmembrane region" description="Helical" evidence="9">
    <location>
        <begin position="1203"/>
        <end position="1225"/>
    </location>
</feature>
<feature type="transmembrane region" description="Helical" evidence="9">
    <location>
        <begin position="482"/>
        <end position="502"/>
    </location>
</feature>
<dbReference type="InterPro" id="IPR027417">
    <property type="entry name" value="P-loop_NTPase"/>
</dbReference>
<dbReference type="Pfam" id="PF01061">
    <property type="entry name" value="ABC2_membrane"/>
    <property type="match status" value="2"/>
</dbReference>
<dbReference type="InterPro" id="IPR034003">
    <property type="entry name" value="ABCG_PDR_2"/>
</dbReference>
<keyword evidence="6" id="KW-0067">ATP-binding</keyword>
<evidence type="ECO:0000256" key="1">
    <source>
        <dbReference type="ARBA" id="ARBA00004141"/>
    </source>
</evidence>
<comment type="subcellular location">
    <subcellularLocation>
        <location evidence="1">Membrane</location>
        <topology evidence="1">Multi-pass membrane protein</topology>
    </subcellularLocation>
</comment>
<dbReference type="InterPro" id="IPR017871">
    <property type="entry name" value="ABC_transporter-like_CS"/>
</dbReference>
<comment type="similarity">
    <text evidence="2">Belongs to the ABC transporter superfamily. ABCG family. PDR (TC 3.A.1.205) subfamily.</text>
</comment>
<evidence type="ECO:0000256" key="4">
    <source>
        <dbReference type="ARBA" id="ARBA00022692"/>
    </source>
</evidence>
<dbReference type="InterPro" id="IPR034001">
    <property type="entry name" value="ABCG_PDR_1"/>
</dbReference>
<dbReference type="Pfam" id="PF19055">
    <property type="entry name" value="ABC2_membrane_7"/>
    <property type="match status" value="1"/>
</dbReference>
<evidence type="ECO:0000256" key="9">
    <source>
        <dbReference type="SAM" id="Phobius"/>
    </source>
</evidence>
<evidence type="ECO:0000256" key="6">
    <source>
        <dbReference type="ARBA" id="ARBA00022840"/>
    </source>
</evidence>
<dbReference type="InterPro" id="IPR003439">
    <property type="entry name" value="ABC_transporter-like_ATP-bd"/>
</dbReference>
<evidence type="ECO:0000313" key="11">
    <source>
        <dbReference type="EMBL" id="KAL1621042.1"/>
    </source>
</evidence>
<dbReference type="InterPro" id="IPR029058">
    <property type="entry name" value="AB_hydrolase_fold"/>
</dbReference>
<keyword evidence="3" id="KW-0813">Transport</keyword>
<feature type="transmembrane region" description="Helical" evidence="9">
    <location>
        <begin position="1163"/>
        <end position="1191"/>
    </location>
</feature>
<evidence type="ECO:0000256" key="2">
    <source>
        <dbReference type="ARBA" id="ARBA00006012"/>
    </source>
</evidence>
<feature type="transmembrane region" description="Helical" evidence="9">
    <location>
        <begin position="580"/>
        <end position="602"/>
    </location>
</feature>
<keyword evidence="4 9" id="KW-0812">Transmembrane</keyword>
<feature type="transmembrane region" description="Helical" evidence="9">
    <location>
        <begin position="555"/>
        <end position="573"/>
    </location>
</feature>
<evidence type="ECO:0000313" key="12">
    <source>
        <dbReference type="Proteomes" id="UP001521116"/>
    </source>
</evidence>
<dbReference type="CDD" id="cd03232">
    <property type="entry name" value="ABCG_PDR_domain2"/>
    <property type="match status" value="1"/>
</dbReference>
<feature type="transmembrane region" description="Helical" evidence="9">
    <location>
        <begin position="608"/>
        <end position="627"/>
    </location>
</feature>
<sequence length="1382" mass="154086">MHKLLCELGFEQSGYAVQGGDIGSVISRTLATTYSQCKVMHVNFSPMLKPDSVEDSSINELEAKQLKRAEEFFKSGHAYGLEHGTRPATIGLALSSSPIALLAWIGEKIQEWTDEDLPLTAILESVSLTSHGQRPILQNMHGNIDGGELLLVLGRPGSGCSTLLKTITGATQGLNISEESFLDYKGVSPKTMNKHFEGEVLYNQEVDRHFPHLTVGQTLEMAASYRAPAEPWNGMSRDEWASYVTKVTMRVFGLSHTYNTKVGNDFIRGVSGGERKRVSIAEMAVAGSYLAAWDNSTRGLDSATALEFVKALKTYATLANTAHVAALYQASQAIYDLFDKVTVLYEGKQIFFGSTTRAQSFFEEMGWDCPSRQTTADFLTSVTNPIERKPRKGMEDHVPRTAEDFQKYWESSEDFKALCGGIEEDRKAATDSTLVDLEASKHSRQAEHTDPSSPYMIPVTTQVLINTKRAYLRVWQDKASTVTTIIAQIVQALLVGSMFYNTEDATQGFRGKAAVLNFAVVLNAMVAIAEIQSLYSQRPVIEKHNLGWIVADVPVKFVISVVFNIVLYFLANLRREPAQFFIYFLVSYLITMVMTALFRFIAASTKTISSALAMAGVTFLIIIAYTGTDWFSWLHWLNPVFYSYEMVVANEFHGRNFTCSDVVPAYDNLQGTGFVCNTPGAVPGRWTVSGDDYISASYEYSYSHVWRNFGILCAFLIVLMVAYFAATELNSSTSSKDEALVFRRKRLPGHLMPANDLESRDGPSQPPAIVEHDESYIPAQTSIFAWKDLTYDIQIKQEQRRLLDHVSGWVKPGTLTALMGASGAGKTTLLDVLAQRVSIGVVSGSTMVDGRPLDPSFRRKTGYVQQQVRESLRFSAMLRQPKTVPIEEKYDYVENVIKTLGMESFADAVVGQPGEGLNVEQRKRLTIGVELAAKPDLLLFLDEPTSGLDSQSSWDIGALLRKLASGGQAVLCTIHQPSAVLFQLFDRLLFLAPGGRTVYFGEIGNNSETMLKYFEENGARKCDPKENPADPERLAIQAELADLLQEPKESKMDPSDPASQTEFAMPFSSQLYHVAHRVFQQYWRTPSYVWSKIALSTLSGLFIGFTFYKADHSIQGTESVIFSAFTVSTILATLAQQVFPMFVSQRALYEVRERPSNAYSWKAFLIANTIVEIPYQVLIGIIVHATFFYAINGIQSSGNQLTILLFCIQFFIYASSFAHLVIAAMPDAESASHISVLLFSFSQAFNGVMQPPDALPGFWTFMWRISPLTYWIAGVVGTVTHDREIECSSSELAVFDPPSSQTCLEYLTPYLQQNSGQLVNPNDTANCQYCSFTYADQYVSSFKVEWSDRWRNFGIVWAYVGFNIAMATILYYTFRVKKWRRG</sequence>
<feature type="transmembrane region" description="Helical" evidence="9">
    <location>
        <begin position="1088"/>
        <end position="1108"/>
    </location>
</feature>
<evidence type="ECO:0000256" key="3">
    <source>
        <dbReference type="ARBA" id="ARBA00022448"/>
    </source>
</evidence>
<accession>A0ABR3SHD8</accession>